<dbReference type="EMBL" id="JACHGI010000011">
    <property type="protein sequence ID" value="MBB6468586.1"/>
    <property type="molecule type" value="Genomic_DNA"/>
</dbReference>
<evidence type="ECO:0000259" key="2">
    <source>
        <dbReference type="Pfam" id="PF10088"/>
    </source>
</evidence>
<sequence>MQISRIYSNLPTIFEPIDFNLGAEAARLNVVLGEVRKPADKKRDSHNLGKTTLLHLIDFMMLRGMSPEFFLVKHKHRFERFVFFLEISLNSGDFATIRRSPGNPNEIGLKRHAEGRQNFCDAADDEWDHAAMSIDAAKTLLDGWLDLRVLKPYDYRKAITYFLRSQDDWSDELQLRKFSSGKDAHWKPFVAHLFGFKGELIDRKYQLDEEIQTAKQRLDEQQIEVQFREDDLPALITDIARLRQEIEELSTQLDGFHFDAEERRIMTQLVDEIEGEIAQINSVLYNIRYDIRQIDVALEQKDKFDLAEIEEVFRETQLHFAPSLKRNYEELVAFNKKVTHERDVALRARRRELEAKREELQNRNRELDDKRQTSMAILKNTDTFSKYKHLQKQLVEQRAHLVYREGQQKKLEAVAEVARSVRELERDRGRIVDEMKVMVAKQTVVAERFRAIFNRYCQQVLDHNGVFYFRLNSSNNLDYEIGLEEKGQIGKTSSQGDGTSYKKLICALFDLALLKVYEDAAFFHFTFHDGVLEALDNRKKEALLKIVREQIASGKTQYILTLIEADMPRDAKGKPISFGDDEVVLRLHDEGDDGRLFRMAEF</sequence>
<dbReference type="Gene3D" id="3.40.50.300">
    <property type="entry name" value="P-loop containing nucleotide triphosphate hydrolases"/>
    <property type="match status" value="1"/>
</dbReference>
<name>A0A8E1WGQ8_9HYPH</name>
<dbReference type="Pfam" id="PF10088">
    <property type="entry name" value="DUF2326"/>
    <property type="match status" value="1"/>
</dbReference>
<dbReference type="AlphaFoldDB" id="A0A8E1WGQ8"/>
<dbReference type="InterPro" id="IPR018760">
    <property type="entry name" value="DUF2326"/>
</dbReference>
<evidence type="ECO:0000313" key="4">
    <source>
        <dbReference type="Proteomes" id="UP000532373"/>
    </source>
</evidence>
<evidence type="ECO:0000313" key="3">
    <source>
        <dbReference type="EMBL" id="MBB6468586.1"/>
    </source>
</evidence>
<proteinExistence type="predicted"/>
<feature type="coiled-coil region" evidence="1">
    <location>
        <begin position="204"/>
        <end position="252"/>
    </location>
</feature>
<comment type="caution">
    <text evidence="3">The sequence shown here is derived from an EMBL/GenBank/DDBJ whole genome shotgun (WGS) entry which is preliminary data.</text>
</comment>
<feature type="domain" description="DUF2326" evidence="2">
    <location>
        <begin position="459"/>
        <end position="600"/>
    </location>
</feature>
<protein>
    <submittedName>
        <fullName evidence="3">Uncharacterized protein YydD (DUF2326 family)</fullName>
    </submittedName>
</protein>
<organism evidence="3 4">
    <name type="scientific">Aminobacter carboxidus</name>
    <dbReference type="NCBI Taxonomy" id="376165"/>
    <lineage>
        <taxon>Bacteria</taxon>
        <taxon>Pseudomonadati</taxon>
        <taxon>Pseudomonadota</taxon>
        <taxon>Alphaproteobacteria</taxon>
        <taxon>Hyphomicrobiales</taxon>
        <taxon>Phyllobacteriaceae</taxon>
        <taxon>Aminobacter</taxon>
    </lineage>
</organism>
<gene>
    <name evidence="3" type="ORF">HNQ96_004470</name>
</gene>
<accession>A0A8E1WGQ8</accession>
<dbReference type="InterPro" id="IPR027417">
    <property type="entry name" value="P-loop_NTPase"/>
</dbReference>
<dbReference type="RefSeq" id="WP_184771243.1">
    <property type="nucleotide sequence ID" value="NZ_JACHGI010000011.1"/>
</dbReference>
<evidence type="ECO:0000256" key="1">
    <source>
        <dbReference type="SAM" id="Coils"/>
    </source>
</evidence>
<dbReference type="Proteomes" id="UP000532373">
    <property type="component" value="Unassembled WGS sequence"/>
</dbReference>
<reference evidence="3 4" key="1">
    <citation type="submission" date="2020-08" db="EMBL/GenBank/DDBJ databases">
        <title>Genomic Encyclopedia of Type Strains, Phase IV (KMG-IV): sequencing the most valuable type-strain genomes for metagenomic binning, comparative biology and taxonomic classification.</title>
        <authorList>
            <person name="Goeker M."/>
        </authorList>
    </citation>
    <scope>NUCLEOTIDE SEQUENCE [LARGE SCALE GENOMIC DNA]</scope>
    <source>
        <strain evidence="3 4">DSM 17454</strain>
    </source>
</reference>
<keyword evidence="1" id="KW-0175">Coiled coil</keyword>
<feature type="coiled-coil region" evidence="1">
    <location>
        <begin position="343"/>
        <end position="377"/>
    </location>
</feature>